<feature type="transmembrane region" description="Helical" evidence="5">
    <location>
        <begin position="273"/>
        <end position="292"/>
    </location>
</feature>
<dbReference type="RefSeq" id="WP_097107861.1">
    <property type="nucleotide sequence ID" value="NZ_OCPC01000003.1"/>
</dbReference>
<evidence type="ECO:0000256" key="3">
    <source>
        <dbReference type="ARBA" id="ARBA00022989"/>
    </source>
</evidence>
<dbReference type="GO" id="GO:0016020">
    <property type="term" value="C:membrane"/>
    <property type="evidence" value="ECO:0007669"/>
    <property type="project" value="UniProtKB-SubCell"/>
</dbReference>
<accession>A0A286IB34</accession>
<dbReference type="OrthoDB" id="4391260at2"/>
<dbReference type="InterPro" id="IPR007016">
    <property type="entry name" value="O-antigen_ligase-rel_domated"/>
</dbReference>
<evidence type="ECO:0000259" key="6">
    <source>
        <dbReference type="Pfam" id="PF04932"/>
    </source>
</evidence>
<name>A0A286IB34_9HYPH</name>
<dbReference type="Pfam" id="PF04932">
    <property type="entry name" value="Wzy_C"/>
    <property type="match status" value="1"/>
</dbReference>
<dbReference type="EMBL" id="OCPC01000003">
    <property type="protein sequence ID" value="SOE17353.1"/>
    <property type="molecule type" value="Genomic_DNA"/>
</dbReference>
<sequence>MRHVSPYISGPQRRQVASALQGGIGFARADVVSPGLLRLSAIVLSAAGLALMLISFQPFAHSSLVSETGGDGNVVNQVGFLAAGLVFALSMMCLANRRVLASLFTPGFLLLAIVIAYMVATSPDPDDVFRGVSLTLIGMFIALSTIVLPRSAYDLQLALLAGSAAVLAMSYGGLLLVPDLATHGYDVYEPQHSGLWRGHFSHKNIAGPVMCVIAIFGIYLARSGHRLAGWIIFLAGALFVLETGSKTTSGFFPISIMIVWMATLFGRSSAAVVCFVLALCTVAAVTLGSLYSDAILAMIGNLLGDDTYTGRATLWQFSISKIPEEPWLGFGLYNFWSTDNVFLLDKPFEDAWDYRFIVHGHNNYLDILLNLGLVGGSVLMWVLYVAPVINYVRARKIRENRKLADMFFTIVVFMALLSFLETFFLARNDPLWLMHIFAVFGLHLAARFSLGQMQR</sequence>
<keyword evidence="7" id="KW-0436">Ligase</keyword>
<keyword evidence="2 5" id="KW-0812">Transmembrane</keyword>
<comment type="subcellular location">
    <subcellularLocation>
        <location evidence="1">Membrane</location>
        <topology evidence="1">Multi-pass membrane protein</topology>
    </subcellularLocation>
</comment>
<reference evidence="8" key="1">
    <citation type="submission" date="2017-08" db="EMBL/GenBank/DDBJ databases">
        <authorList>
            <person name="Varghese N."/>
            <person name="Submissions S."/>
        </authorList>
    </citation>
    <scope>NUCLEOTIDE SEQUENCE [LARGE SCALE GENOMIC DNA]</scope>
    <source>
        <strain evidence="8">KCTC 23107</strain>
    </source>
</reference>
<dbReference type="Proteomes" id="UP000219465">
    <property type="component" value="Unassembled WGS sequence"/>
</dbReference>
<dbReference type="InterPro" id="IPR051533">
    <property type="entry name" value="WaaL-like"/>
</dbReference>
<evidence type="ECO:0000256" key="5">
    <source>
        <dbReference type="SAM" id="Phobius"/>
    </source>
</evidence>
<evidence type="ECO:0000256" key="4">
    <source>
        <dbReference type="ARBA" id="ARBA00023136"/>
    </source>
</evidence>
<evidence type="ECO:0000313" key="7">
    <source>
        <dbReference type="EMBL" id="SOE17353.1"/>
    </source>
</evidence>
<evidence type="ECO:0000256" key="2">
    <source>
        <dbReference type="ARBA" id="ARBA00022692"/>
    </source>
</evidence>
<feature type="transmembrane region" description="Helical" evidence="5">
    <location>
        <begin position="155"/>
        <end position="177"/>
    </location>
</feature>
<keyword evidence="8" id="KW-1185">Reference proteome</keyword>
<dbReference type="PANTHER" id="PTHR37422">
    <property type="entry name" value="TEICHURONIC ACID BIOSYNTHESIS PROTEIN TUAE"/>
    <property type="match status" value="1"/>
</dbReference>
<feature type="transmembrane region" description="Helical" evidence="5">
    <location>
        <begin position="367"/>
        <end position="392"/>
    </location>
</feature>
<evidence type="ECO:0000256" key="1">
    <source>
        <dbReference type="ARBA" id="ARBA00004141"/>
    </source>
</evidence>
<feature type="transmembrane region" description="Helical" evidence="5">
    <location>
        <begin position="228"/>
        <end position="244"/>
    </location>
</feature>
<feature type="transmembrane region" description="Helical" evidence="5">
    <location>
        <begin position="99"/>
        <end position="119"/>
    </location>
</feature>
<keyword evidence="4 5" id="KW-0472">Membrane</keyword>
<feature type="transmembrane region" description="Helical" evidence="5">
    <location>
        <begin position="74"/>
        <end position="92"/>
    </location>
</feature>
<evidence type="ECO:0000313" key="8">
    <source>
        <dbReference type="Proteomes" id="UP000219465"/>
    </source>
</evidence>
<feature type="transmembrane region" description="Helical" evidence="5">
    <location>
        <begin position="205"/>
        <end position="221"/>
    </location>
</feature>
<feature type="transmembrane region" description="Helical" evidence="5">
    <location>
        <begin position="432"/>
        <end position="450"/>
    </location>
</feature>
<feature type="transmembrane region" description="Helical" evidence="5">
    <location>
        <begin position="131"/>
        <end position="148"/>
    </location>
</feature>
<protein>
    <submittedName>
        <fullName evidence="7">O-antigen ligase</fullName>
    </submittedName>
</protein>
<feature type="transmembrane region" description="Helical" evidence="5">
    <location>
        <begin position="404"/>
        <end position="426"/>
    </location>
</feature>
<dbReference type="PANTHER" id="PTHR37422:SF21">
    <property type="entry name" value="EXOQ-LIKE PROTEIN"/>
    <property type="match status" value="1"/>
</dbReference>
<keyword evidence="3 5" id="KW-1133">Transmembrane helix</keyword>
<proteinExistence type="predicted"/>
<feature type="transmembrane region" description="Helical" evidence="5">
    <location>
        <begin position="36"/>
        <end position="54"/>
    </location>
</feature>
<feature type="transmembrane region" description="Helical" evidence="5">
    <location>
        <begin position="250"/>
        <end position="266"/>
    </location>
</feature>
<dbReference type="GO" id="GO:0016874">
    <property type="term" value="F:ligase activity"/>
    <property type="evidence" value="ECO:0007669"/>
    <property type="project" value="UniProtKB-KW"/>
</dbReference>
<feature type="domain" description="O-antigen ligase-related" evidence="6">
    <location>
        <begin position="232"/>
        <end position="379"/>
    </location>
</feature>
<organism evidence="7 8">
    <name type="scientific">Hoeflea halophila</name>
    <dbReference type="NCBI Taxonomy" id="714899"/>
    <lineage>
        <taxon>Bacteria</taxon>
        <taxon>Pseudomonadati</taxon>
        <taxon>Pseudomonadota</taxon>
        <taxon>Alphaproteobacteria</taxon>
        <taxon>Hyphomicrobiales</taxon>
        <taxon>Rhizobiaceae</taxon>
        <taxon>Hoeflea</taxon>
    </lineage>
</organism>
<dbReference type="AlphaFoldDB" id="A0A286IB34"/>
<gene>
    <name evidence="7" type="ORF">SAMN05877838_2252</name>
</gene>